<dbReference type="InterPro" id="IPR001810">
    <property type="entry name" value="F-box_dom"/>
</dbReference>
<dbReference type="SUPFAM" id="SSF53098">
    <property type="entry name" value="Ribonuclease H-like"/>
    <property type="match status" value="1"/>
</dbReference>
<dbReference type="STRING" id="40149.A0A0E0C7L7"/>
<sequence>MVANPPLQKVTLGSTVHGSALLEGGPNPLPLHPSPLLSLPSSPKRTPTCRLSPSSRRLDRSGRGREEDYQMGKRKRRDEALRALTNPTIPPPSSSRRRRQRRHRRRKRSPPPPAVSPEWRDWSSPPSDVLLAIFSRTPHADVLRGAGQVCAAWRRVAVSEPALWRRIQLFTDDDNEGAAGGAGDGRGPPGWRGMARAAVDRSAGRCESFRGRADMGLLAYLAGRSPSLRAIRVTSRIYVREEEELVAGVIRRLPLLERLELSGGGVFPATTRVMRALLGHCPALQVLDAGACATDSVMSRRVRERCEERIRHLRLPPVNGCCGCCMRYAQSEANVDGSFIQSSEAASAGIVIRDHTGSVLPTSWRIISHCGLAEEAEATACWEGVNLTAEWTANLVSMLTSSGFDWAQLCHVIRSIKLLLQALPDFRVQKIRRECNRVAHDLAKFAMRGLHCIEPQGSDIFRSTWGRDKEGLQI</sequence>
<feature type="compositionally biased region" description="Basic and acidic residues" evidence="1">
    <location>
        <begin position="56"/>
        <end position="81"/>
    </location>
</feature>
<protein>
    <recommendedName>
        <fullName evidence="6">F-box domain-containing protein</fullName>
    </recommendedName>
</protein>
<evidence type="ECO:0000313" key="4">
    <source>
        <dbReference type="EnsemblPlants" id="OMERI01G27690.1"/>
    </source>
</evidence>
<dbReference type="Proteomes" id="UP000008021">
    <property type="component" value="Chromosome 1"/>
</dbReference>
<dbReference type="SUPFAM" id="SSF81383">
    <property type="entry name" value="F-box domain"/>
    <property type="match status" value="1"/>
</dbReference>
<feature type="compositionally biased region" description="Low complexity" evidence="1">
    <location>
        <begin position="34"/>
        <end position="43"/>
    </location>
</feature>
<dbReference type="PANTHER" id="PTHR38926">
    <property type="entry name" value="F-BOX DOMAIN CONTAINING PROTEIN, EXPRESSED"/>
    <property type="match status" value="1"/>
</dbReference>
<dbReference type="InterPro" id="IPR032675">
    <property type="entry name" value="LRR_dom_sf"/>
</dbReference>
<feature type="compositionally biased region" description="Basic residues" evidence="1">
    <location>
        <begin position="95"/>
        <end position="109"/>
    </location>
</feature>
<evidence type="ECO:0000313" key="5">
    <source>
        <dbReference type="Proteomes" id="UP000008021"/>
    </source>
</evidence>
<dbReference type="Gene3D" id="3.80.10.10">
    <property type="entry name" value="Ribonuclease Inhibitor"/>
    <property type="match status" value="1"/>
</dbReference>
<feature type="region of interest" description="Disordered" evidence="1">
    <location>
        <begin position="18"/>
        <end position="123"/>
    </location>
</feature>
<dbReference type="InterPro" id="IPR002156">
    <property type="entry name" value="RNaseH_domain"/>
</dbReference>
<dbReference type="InterPro" id="IPR044730">
    <property type="entry name" value="RNase_H-like_dom_plant"/>
</dbReference>
<evidence type="ECO:0008006" key="6">
    <source>
        <dbReference type="Google" id="ProtNLM"/>
    </source>
</evidence>
<evidence type="ECO:0000256" key="1">
    <source>
        <dbReference type="SAM" id="MobiDB-lite"/>
    </source>
</evidence>
<dbReference type="HOGENOM" id="CLU_576692_0_0_1"/>
<dbReference type="EnsemblPlants" id="OMERI01G27690.1">
    <property type="protein sequence ID" value="OMERI01G27690.1"/>
    <property type="gene ID" value="OMERI01G27690"/>
</dbReference>
<organism evidence="4">
    <name type="scientific">Oryza meridionalis</name>
    <dbReference type="NCBI Taxonomy" id="40149"/>
    <lineage>
        <taxon>Eukaryota</taxon>
        <taxon>Viridiplantae</taxon>
        <taxon>Streptophyta</taxon>
        <taxon>Embryophyta</taxon>
        <taxon>Tracheophyta</taxon>
        <taxon>Spermatophyta</taxon>
        <taxon>Magnoliopsida</taxon>
        <taxon>Liliopsida</taxon>
        <taxon>Poales</taxon>
        <taxon>Poaceae</taxon>
        <taxon>BOP clade</taxon>
        <taxon>Oryzoideae</taxon>
        <taxon>Oryzeae</taxon>
        <taxon>Oryzinae</taxon>
        <taxon>Oryza</taxon>
    </lineage>
</organism>
<reference evidence="4" key="1">
    <citation type="submission" date="2015-04" db="UniProtKB">
        <authorList>
            <consortium name="EnsemblPlants"/>
        </authorList>
    </citation>
    <scope>IDENTIFICATION</scope>
</reference>
<dbReference type="eggNOG" id="KOG1947">
    <property type="taxonomic scope" value="Eukaryota"/>
</dbReference>
<dbReference type="InterPro" id="IPR012337">
    <property type="entry name" value="RNaseH-like_sf"/>
</dbReference>
<dbReference type="eggNOG" id="KOG4373">
    <property type="taxonomic scope" value="Eukaryota"/>
</dbReference>
<reference evidence="4" key="2">
    <citation type="submission" date="2018-05" db="EMBL/GenBank/DDBJ databases">
        <title>OmerRS3 (Oryza meridionalis Reference Sequence Version 3).</title>
        <authorList>
            <person name="Zhang J."/>
            <person name="Kudrna D."/>
            <person name="Lee S."/>
            <person name="Talag J."/>
            <person name="Welchert J."/>
            <person name="Wing R.A."/>
        </authorList>
    </citation>
    <scope>NUCLEOTIDE SEQUENCE [LARGE SCALE GENOMIC DNA]</scope>
    <source>
        <strain evidence="4">cv. OR44</strain>
    </source>
</reference>
<accession>A0A0E0C7L7</accession>
<dbReference type="GO" id="GO:0004523">
    <property type="term" value="F:RNA-DNA hybrid ribonuclease activity"/>
    <property type="evidence" value="ECO:0007669"/>
    <property type="project" value="InterPro"/>
</dbReference>
<feature type="domain" description="F-box" evidence="2">
    <location>
        <begin position="126"/>
        <end position="167"/>
    </location>
</feature>
<feature type="domain" description="RNase H type-1" evidence="3">
    <location>
        <begin position="334"/>
        <end position="446"/>
    </location>
</feature>
<dbReference type="CDD" id="cd06222">
    <property type="entry name" value="RNase_H_like"/>
    <property type="match status" value="1"/>
</dbReference>
<evidence type="ECO:0000259" key="2">
    <source>
        <dbReference type="Pfam" id="PF12937"/>
    </source>
</evidence>
<keyword evidence="5" id="KW-1185">Reference proteome</keyword>
<dbReference type="GO" id="GO:0003676">
    <property type="term" value="F:nucleic acid binding"/>
    <property type="evidence" value="ECO:0007669"/>
    <property type="project" value="InterPro"/>
</dbReference>
<name>A0A0E0C7L7_9ORYZ</name>
<dbReference type="AlphaFoldDB" id="A0A0E0C7L7"/>
<dbReference type="InterPro" id="IPR036047">
    <property type="entry name" value="F-box-like_dom_sf"/>
</dbReference>
<dbReference type="PANTHER" id="PTHR38926:SF69">
    <property type="entry name" value="F-BOX DOMAIN-CONTAINING PROTEIN"/>
    <property type="match status" value="1"/>
</dbReference>
<dbReference type="Pfam" id="PF12937">
    <property type="entry name" value="F-box-like"/>
    <property type="match status" value="1"/>
</dbReference>
<dbReference type="Gene3D" id="3.30.420.10">
    <property type="entry name" value="Ribonuclease H-like superfamily/Ribonuclease H"/>
    <property type="match status" value="1"/>
</dbReference>
<dbReference type="Gramene" id="OMERI01G27690.1">
    <property type="protein sequence ID" value="OMERI01G27690.1"/>
    <property type="gene ID" value="OMERI01G27690"/>
</dbReference>
<proteinExistence type="predicted"/>
<evidence type="ECO:0000259" key="3">
    <source>
        <dbReference type="Pfam" id="PF13456"/>
    </source>
</evidence>
<dbReference type="Pfam" id="PF13456">
    <property type="entry name" value="RVT_3"/>
    <property type="match status" value="1"/>
</dbReference>
<dbReference type="InterPro" id="IPR036397">
    <property type="entry name" value="RNaseH_sf"/>
</dbReference>